<dbReference type="FunFam" id="3.40.50.2000:FF:000119">
    <property type="entry name" value="Glycosyl transferase group 1"/>
    <property type="match status" value="1"/>
</dbReference>
<keyword evidence="1" id="KW-0808">Transferase</keyword>
<dbReference type="PANTHER" id="PTHR46401:SF2">
    <property type="entry name" value="GLYCOSYLTRANSFERASE WBBK-RELATED"/>
    <property type="match status" value="1"/>
</dbReference>
<evidence type="ECO:0000313" key="5">
    <source>
        <dbReference type="Proteomes" id="UP000228896"/>
    </source>
</evidence>
<dbReference type="Proteomes" id="UP000228896">
    <property type="component" value="Unassembled WGS sequence"/>
</dbReference>
<dbReference type="GO" id="GO:0009103">
    <property type="term" value="P:lipopolysaccharide biosynthetic process"/>
    <property type="evidence" value="ECO:0007669"/>
    <property type="project" value="TreeGrafter"/>
</dbReference>
<dbReference type="Pfam" id="PF00534">
    <property type="entry name" value="Glycos_transf_1"/>
    <property type="match status" value="1"/>
</dbReference>
<dbReference type="CDD" id="cd03809">
    <property type="entry name" value="GT4_MtfB-like"/>
    <property type="match status" value="1"/>
</dbReference>
<sequence>MVINNKKIKRIGIDARFYGPIGKGLGRYTQELVDNIIKIDNENQYVVFLTKENFDKFKTENPNVKKVLADIRWYTLAEQILFPMILMKEKLDIVHFPHFNAPIFYPKKFIVTIHDLIVHKFPDERATTLNPFIYKIKLLFYKAVIWSAVKRAKKIIAVSNFTKQDIINEFKIDPDKITVIYEGVSTLSKKESKDEMNLDDNKILLGYNINNPYLLYTGNAYPHKNLEKLIKVFSAIIKKYRNLSLVLVGKEDYFYKNIKDFARGQNLYNKLDKNDFVKFLGYVPDSHLRILYKNAVVYIFPSYYEGFGLPALEAMVNDCPVLSSNKSSLPEVLGQAAVYFNPESEEEMQTQIESIINNGSMRQELISQGRAQIKKYSWEKCAAETLNIYKLNIWI</sequence>
<dbReference type="GO" id="GO:0016757">
    <property type="term" value="F:glycosyltransferase activity"/>
    <property type="evidence" value="ECO:0007669"/>
    <property type="project" value="InterPro"/>
</dbReference>
<dbReference type="AlphaFoldDB" id="A0A2M7DL26"/>
<evidence type="ECO:0000313" key="4">
    <source>
        <dbReference type="EMBL" id="PIV50442.1"/>
    </source>
</evidence>
<accession>A0A2M7DL26</accession>
<feature type="domain" description="Glycosyl transferase family 1" evidence="2">
    <location>
        <begin position="210"/>
        <end position="371"/>
    </location>
</feature>
<dbReference type="InterPro" id="IPR028098">
    <property type="entry name" value="Glyco_trans_4-like_N"/>
</dbReference>
<proteinExistence type="predicted"/>
<organism evidence="4 5">
    <name type="scientific">Candidatus Falkowbacteria bacterium CG02_land_8_20_14_3_00_36_14</name>
    <dbReference type="NCBI Taxonomy" id="1974560"/>
    <lineage>
        <taxon>Bacteria</taxon>
        <taxon>Candidatus Falkowiibacteriota</taxon>
    </lineage>
</organism>
<comment type="caution">
    <text evidence="4">The sequence shown here is derived from an EMBL/GenBank/DDBJ whole genome shotgun (WGS) entry which is preliminary data.</text>
</comment>
<evidence type="ECO:0000259" key="2">
    <source>
        <dbReference type="Pfam" id="PF00534"/>
    </source>
</evidence>
<evidence type="ECO:0000256" key="1">
    <source>
        <dbReference type="ARBA" id="ARBA00022679"/>
    </source>
</evidence>
<dbReference type="Pfam" id="PF13439">
    <property type="entry name" value="Glyco_transf_4"/>
    <property type="match status" value="1"/>
</dbReference>
<evidence type="ECO:0000259" key="3">
    <source>
        <dbReference type="Pfam" id="PF13439"/>
    </source>
</evidence>
<gene>
    <name evidence="4" type="ORF">COS18_05110</name>
</gene>
<dbReference type="PANTHER" id="PTHR46401">
    <property type="entry name" value="GLYCOSYLTRANSFERASE WBBK-RELATED"/>
    <property type="match status" value="1"/>
</dbReference>
<evidence type="ECO:0008006" key="6">
    <source>
        <dbReference type="Google" id="ProtNLM"/>
    </source>
</evidence>
<dbReference type="EMBL" id="PETS01000132">
    <property type="protein sequence ID" value="PIV50442.1"/>
    <property type="molecule type" value="Genomic_DNA"/>
</dbReference>
<feature type="domain" description="Glycosyltransferase subfamily 4-like N-terminal" evidence="3">
    <location>
        <begin position="24"/>
        <end position="186"/>
    </location>
</feature>
<dbReference type="InterPro" id="IPR001296">
    <property type="entry name" value="Glyco_trans_1"/>
</dbReference>
<name>A0A2M7DL26_9BACT</name>
<reference evidence="5" key="1">
    <citation type="submission" date="2017-09" db="EMBL/GenBank/DDBJ databases">
        <title>Depth-based differentiation of microbial function through sediment-hosted aquifers and enrichment of novel symbionts in the deep terrestrial subsurface.</title>
        <authorList>
            <person name="Probst A.J."/>
            <person name="Ladd B."/>
            <person name="Jarett J.K."/>
            <person name="Geller-Mcgrath D.E."/>
            <person name="Sieber C.M.K."/>
            <person name="Emerson J.B."/>
            <person name="Anantharaman K."/>
            <person name="Thomas B.C."/>
            <person name="Malmstrom R."/>
            <person name="Stieglmeier M."/>
            <person name="Klingl A."/>
            <person name="Woyke T."/>
            <person name="Ryan C.M."/>
            <person name="Banfield J.F."/>
        </authorList>
    </citation>
    <scope>NUCLEOTIDE SEQUENCE [LARGE SCALE GENOMIC DNA]</scope>
</reference>
<dbReference type="SUPFAM" id="SSF53756">
    <property type="entry name" value="UDP-Glycosyltransferase/glycogen phosphorylase"/>
    <property type="match status" value="1"/>
</dbReference>
<protein>
    <recommendedName>
        <fullName evidence="6">Glycosyltransferase family 1 protein</fullName>
    </recommendedName>
</protein>
<dbReference type="Gene3D" id="3.40.50.2000">
    <property type="entry name" value="Glycogen Phosphorylase B"/>
    <property type="match status" value="2"/>
</dbReference>